<organism evidence="1 2">
    <name type="scientific">Arctium lappa</name>
    <name type="common">Greater burdock</name>
    <name type="synonym">Lappa major</name>
    <dbReference type="NCBI Taxonomy" id="4217"/>
    <lineage>
        <taxon>Eukaryota</taxon>
        <taxon>Viridiplantae</taxon>
        <taxon>Streptophyta</taxon>
        <taxon>Embryophyta</taxon>
        <taxon>Tracheophyta</taxon>
        <taxon>Spermatophyta</taxon>
        <taxon>Magnoliopsida</taxon>
        <taxon>eudicotyledons</taxon>
        <taxon>Gunneridae</taxon>
        <taxon>Pentapetalae</taxon>
        <taxon>asterids</taxon>
        <taxon>campanulids</taxon>
        <taxon>Asterales</taxon>
        <taxon>Asteraceae</taxon>
        <taxon>Carduoideae</taxon>
        <taxon>Cardueae</taxon>
        <taxon>Arctiinae</taxon>
        <taxon>Arctium</taxon>
    </lineage>
</organism>
<proteinExistence type="predicted"/>
<name>A0ACB8XIW3_ARCLA</name>
<evidence type="ECO:0000313" key="1">
    <source>
        <dbReference type="EMBL" id="KAI3667338.1"/>
    </source>
</evidence>
<evidence type="ECO:0000313" key="2">
    <source>
        <dbReference type="Proteomes" id="UP001055879"/>
    </source>
</evidence>
<reference evidence="1 2" key="2">
    <citation type="journal article" date="2022" name="Mol. Ecol. Resour.">
        <title>The genomes of chicory, endive, great burdock and yacon provide insights into Asteraceae paleo-polyploidization history and plant inulin production.</title>
        <authorList>
            <person name="Fan W."/>
            <person name="Wang S."/>
            <person name="Wang H."/>
            <person name="Wang A."/>
            <person name="Jiang F."/>
            <person name="Liu H."/>
            <person name="Zhao H."/>
            <person name="Xu D."/>
            <person name="Zhang Y."/>
        </authorList>
    </citation>
    <scope>NUCLEOTIDE SEQUENCE [LARGE SCALE GENOMIC DNA]</scope>
    <source>
        <strain evidence="2">cv. Niubang</strain>
    </source>
</reference>
<protein>
    <submittedName>
        <fullName evidence="1">Uncharacterized protein</fullName>
    </submittedName>
</protein>
<sequence length="107" mass="12096">MEAIEDLSTLTTRLRVSTDRRDEDVVEVTRDTLAAEVEVLGLEKFTETSMVALIGNTEWMVEETKKPATGKIDVKNVPLQSLENQPELPSGELPSDPNRNKITFYFR</sequence>
<comment type="caution">
    <text evidence="1">The sequence shown here is derived from an EMBL/GenBank/DDBJ whole genome shotgun (WGS) entry which is preliminary data.</text>
</comment>
<accession>A0ACB8XIW3</accession>
<dbReference type="EMBL" id="CM042063">
    <property type="protein sequence ID" value="KAI3667338.1"/>
    <property type="molecule type" value="Genomic_DNA"/>
</dbReference>
<dbReference type="Proteomes" id="UP001055879">
    <property type="component" value="Linkage Group LG17"/>
</dbReference>
<gene>
    <name evidence="1" type="ORF">L6452_42392</name>
</gene>
<keyword evidence="2" id="KW-1185">Reference proteome</keyword>
<reference evidence="2" key="1">
    <citation type="journal article" date="2022" name="Mol. Ecol. Resour.">
        <title>The genomes of chicory, endive, great burdock and yacon provide insights into Asteraceae palaeo-polyploidization history and plant inulin production.</title>
        <authorList>
            <person name="Fan W."/>
            <person name="Wang S."/>
            <person name="Wang H."/>
            <person name="Wang A."/>
            <person name="Jiang F."/>
            <person name="Liu H."/>
            <person name="Zhao H."/>
            <person name="Xu D."/>
            <person name="Zhang Y."/>
        </authorList>
    </citation>
    <scope>NUCLEOTIDE SEQUENCE [LARGE SCALE GENOMIC DNA]</scope>
    <source>
        <strain evidence="2">cv. Niubang</strain>
    </source>
</reference>